<organism evidence="3 4">
    <name type="scientific">Litoribrevibacter euphylliae</name>
    <dbReference type="NCBI Taxonomy" id="1834034"/>
    <lineage>
        <taxon>Bacteria</taxon>
        <taxon>Pseudomonadati</taxon>
        <taxon>Pseudomonadota</taxon>
        <taxon>Gammaproteobacteria</taxon>
        <taxon>Oceanospirillales</taxon>
        <taxon>Oceanospirillaceae</taxon>
        <taxon>Litoribrevibacter</taxon>
    </lineage>
</organism>
<dbReference type="Gene3D" id="2.160.20.10">
    <property type="entry name" value="Single-stranded right-handed beta-helix, Pectin lyase-like"/>
    <property type="match status" value="1"/>
</dbReference>
<dbReference type="Proteomes" id="UP001595476">
    <property type="component" value="Unassembled WGS sequence"/>
</dbReference>
<feature type="region of interest" description="Disordered" evidence="1">
    <location>
        <begin position="48"/>
        <end position="72"/>
    </location>
</feature>
<keyword evidence="4" id="KW-1185">Reference proteome</keyword>
<evidence type="ECO:0000313" key="3">
    <source>
        <dbReference type="EMBL" id="MFC3149958.1"/>
    </source>
</evidence>
<dbReference type="InterPro" id="IPR022442">
    <property type="entry name" value="SO_2930-like_dom"/>
</dbReference>
<dbReference type="InterPro" id="IPR006626">
    <property type="entry name" value="PbH1"/>
</dbReference>
<dbReference type="Pfam" id="PF13229">
    <property type="entry name" value="Beta_helix"/>
    <property type="match status" value="1"/>
</dbReference>
<dbReference type="NCBIfam" id="TIGR03805">
    <property type="entry name" value="beta_helix_1"/>
    <property type="match status" value="1"/>
</dbReference>
<accession>A0ABV7H7S1</accession>
<evidence type="ECO:0000259" key="2">
    <source>
        <dbReference type="Pfam" id="PF13229"/>
    </source>
</evidence>
<dbReference type="EMBL" id="JBHRSZ010000002">
    <property type="protein sequence ID" value="MFC3149958.1"/>
    <property type="molecule type" value="Genomic_DNA"/>
</dbReference>
<dbReference type="InterPro" id="IPR011050">
    <property type="entry name" value="Pectin_lyase_fold/virulence"/>
</dbReference>
<feature type="domain" description="Right handed beta helix" evidence="2">
    <location>
        <begin position="158"/>
        <end position="294"/>
    </location>
</feature>
<proteinExistence type="predicted"/>
<evidence type="ECO:0000313" key="4">
    <source>
        <dbReference type="Proteomes" id="UP001595476"/>
    </source>
</evidence>
<dbReference type="InterPro" id="IPR012334">
    <property type="entry name" value="Pectin_lyas_fold"/>
</dbReference>
<dbReference type="SUPFAM" id="SSF51126">
    <property type="entry name" value="Pectin lyase-like"/>
    <property type="match status" value="1"/>
</dbReference>
<gene>
    <name evidence="3" type="ORF">ACFOEK_02870</name>
</gene>
<reference evidence="4" key="1">
    <citation type="journal article" date="2019" name="Int. J. Syst. Evol. Microbiol.">
        <title>The Global Catalogue of Microorganisms (GCM) 10K type strain sequencing project: providing services to taxonomists for standard genome sequencing and annotation.</title>
        <authorList>
            <consortium name="The Broad Institute Genomics Platform"/>
            <consortium name="The Broad Institute Genome Sequencing Center for Infectious Disease"/>
            <person name="Wu L."/>
            <person name="Ma J."/>
        </authorList>
    </citation>
    <scope>NUCLEOTIDE SEQUENCE [LARGE SCALE GENOMIC DNA]</scope>
    <source>
        <strain evidence="4">KCTC 52438</strain>
    </source>
</reference>
<dbReference type="SMART" id="SM00710">
    <property type="entry name" value="PbH1"/>
    <property type="match status" value="9"/>
</dbReference>
<dbReference type="InterPro" id="IPR039448">
    <property type="entry name" value="Beta_helix"/>
</dbReference>
<protein>
    <submittedName>
        <fullName evidence="3">Parallel beta-helix domain-containing protein</fullName>
    </submittedName>
</protein>
<dbReference type="RefSeq" id="WP_386715877.1">
    <property type="nucleotide sequence ID" value="NZ_JBHRSZ010000002.1"/>
</dbReference>
<comment type="caution">
    <text evidence="3">The sequence shown here is derived from an EMBL/GenBank/DDBJ whole genome shotgun (WGS) entry which is preliminary data.</text>
</comment>
<name>A0ABV7H7S1_9GAMM</name>
<evidence type="ECO:0000256" key="1">
    <source>
        <dbReference type="SAM" id="MobiDB-lite"/>
    </source>
</evidence>
<sequence length="593" mass="61186">MTSRTSTHVLDNLRLSSAQPTGWVKKALAVCLTAAMLTACNGDDGDQGPAGPAGPAGADGASASAGNGGVANPDGSNVTTSGYIFPSNAIYVELPEAAAAADEVDITAAIQVALFELSDSGLSDATLVLPKGEFVVNDTIVIDNADGLTLTGYGINETKLNFTNSTGDDAIRFEGGSNITARDFSVYEAPKNGIKVTNSDGVHLAYTATIWEGELNDENGAYGLYPLQSTNVLMEHNYARGSADAGIYVGQSSNIVVRDNIAKENVAGIEIENSFNADVYNNLAVGNTGGILIFDLPGLEQAYGGNVRVFNNQAYANNSENFAGGGAVGIVPPGTGALIFATSNVEVYNNEFTDNETAAIEIATYFMADDNVAGYVVGDGSGNYEGTIADGWSPLLKNVSIHSNTFARNGGDARGPSIGGVATLPAFDQIVAGYEGGAANDMSGVPTVFPNILYDGIGELLSNAGALAGWDAIVSQSAKDDGVDHDAFSDADKICIGNNINGNNISDAGDSTNHLAYENVNIGVVYDTDPADAANWNGADPAARLLSQRMDGPARTLLQCDTDPTRLAPAEVTFRGKVYGCNGDDLAEPACSL</sequence>